<evidence type="ECO:0000256" key="6">
    <source>
        <dbReference type="RuleBase" id="RU000382"/>
    </source>
</evidence>
<dbReference type="AlphaFoldDB" id="A0AAV9GWJ3"/>
<sequence>MAGATSGHNGVAEDHTEFLLHSYQRLRQVISERTSDAATLPNPAELSHTIDALPHADSIDFLRPRGAPAVLEHVLNTVAPGLNNQSLSGRYYGFVTGGVLPVAEAADNVVTALDQNVQVNMPGHSAAPAIEDAALSMLVAVLDLGPEADWAARTFTTGATGSNTLGLACGREAVVARRVEGVSVAEVGLLAACQAAGIKEIQVLTSMGHSSLSKAASVVGLGHHAVKELPASPEEPWRLDLDAVERELSREGVASIIAVSAGEVNTGRFATNALDMPKLRSLADRHGAWIHVDGAFGIFARALPKTDEFLDLHANVAGLELADSIAADGHKILNVPYDAGIFLCRDASVPSQVFQNPNAAYLATPSGVGGAVIHSALNIGLENSRRFRALPVYAVLLSEGKQGIAAMVARMVTVAREIAAFIRASEHYEWLPDEGASLETSFMIVLFRAKDPVLNEVLVDRINATRKMFVSGTKWKGQKACRIAVSNWRADVEKDLPIVQEVLTSVAQP</sequence>
<protein>
    <submittedName>
        <fullName evidence="7">L-2,4-diaminobutyrate decarboxylase</fullName>
    </submittedName>
</protein>
<organism evidence="7 8">
    <name type="scientific">Podospora aff. communis PSN243</name>
    <dbReference type="NCBI Taxonomy" id="3040156"/>
    <lineage>
        <taxon>Eukaryota</taxon>
        <taxon>Fungi</taxon>
        <taxon>Dikarya</taxon>
        <taxon>Ascomycota</taxon>
        <taxon>Pezizomycotina</taxon>
        <taxon>Sordariomycetes</taxon>
        <taxon>Sordariomycetidae</taxon>
        <taxon>Sordariales</taxon>
        <taxon>Podosporaceae</taxon>
        <taxon>Podospora</taxon>
    </lineage>
</organism>
<dbReference type="EMBL" id="MU865924">
    <property type="protein sequence ID" value="KAK4452382.1"/>
    <property type="molecule type" value="Genomic_DNA"/>
</dbReference>
<feature type="modified residue" description="N6-(pyridoxal phosphate)lysine" evidence="5">
    <location>
        <position position="331"/>
    </location>
</feature>
<dbReference type="GO" id="GO:0016831">
    <property type="term" value="F:carboxy-lyase activity"/>
    <property type="evidence" value="ECO:0007669"/>
    <property type="project" value="InterPro"/>
</dbReference>
<keyword evidence="8" id="KW-1185">Reference proteome</keyword>
<dbReference type="InterPro" id="IPR010977">
    <property type="entry name" value="Aromatic_deC"/>
</dbReference>
<comment type="similarity">
    <text evidence="2 6">Belongs to the group II decarboxylase family.</text>
</comment>
<dbReference type="Pfam" id="PF00282">
    <property type="entry name" value="Pyridoxal_deC"/>
    <property type="match status" value="1"/>
</dbReference>
<comment type="caution">
    <text evidence="7">The sequence shown here is derived from an EMBL/GenBank/DDBJ whole genome shotgun (WGS) entry which is preliminary data.</text>
</comment>
<accession>A0AAV9GWJ3</accession>
<dbReference type="InterPro" id="IPR015422">
    <property type="entry name" value="PyrdxlP-dep_Trfase_small"/>
</dbReference>
<keyword evidence="3 5" id="KW-0663">Pyridoxal phosphate</keyword>
<dbReference type="PROSITE" id="PS00392">
    <property type="entry name" value="DDC_GAD_HDC_YDC"/>
    <property type="match status" value="1"/>
</dbReference>
<dbReference type="InterPro" id="IPR015421">
    <property type="entry name" value="PyrdxlP-dep_Trfase_major"/>
</dbReference>
<reference evidence="7" key="2">
    <citation type="submission" date="2023-05" db="EMBL/GenBank/DDBJ databases">
        <authorList>
            <consortium name="Lawrence Berkeley National Laboratory"/>
            <person name="Steindorff A."/>
            <person name="Hensen N."/>
            <person name="Bonometti L."/>
            <person name="Westerberg I."/>
            <person name="Brannstrom I.O."/>
            <person name="Guillou S."/>
            <person name="Cros-Aarteil S."/>
            <person name="Calhoun S."/>
            <person name="Haridas S."/>
            <person name="Kuo A."/>
            <person name="Mondo S."/>
            <person name="Pangilinan J."/>
            <person name="Riley R."/>
            <person name="Labutti K."/>
            <person name="Andreopoulos B."/>
            <person name="Lipzen A."/>
            <person name="Chen C."/>
            <person name="Yanf M."/>
            <person name="Daum C."/>
            <person name="Ng V."/>
            <person name="Clum A."/>
            <person name="Ohm R."/>
            <person name="Martin F."/>
            <person name="Silar P."/>
            <person name="Natvig D."/>
            <person name="Lalanne C."/>
            <person name="Gautier V."/>
            <person name="Ament-Velasquez S.L."/>
            <person name="Kruys A."/>
            <person name="Hutchinson M.I."/>
            <person name="Powell A.J."/>
            <person name="Barry K."/>
            <person name="Miller A.N."/>
            <person name="Grigoriev I.V."/>
            <person name="Debuchy R."/>
            <person name="Gladieux P."/>
            <person name="Thoren M.H."/>
            <person name="Johannesson H."/>
        </authorList>
    </citation>
    <scope>NUCLEOTIDE SEQUENCE</scope>
    <source>
        <strain evidence="7">PSN243</strain>
    </source>
</reference>
<evidence type="ECO:0000256" key="5">
    <source>
        <dbReference type="PIRSR" id="PIRSR602129-50"/>
    </source>
</evidence>
<dbReference type="Gene3D" id="3.40.640.10">
    <property type="entry name" value="Type I PLP-dependent aspartate aminotransferase-like (Major domain)"/>
    <property type="match status" value="1"/>
</dbReference>
<gene>
    <name evidence="7" type="ORF">QBC34DRAFT_34130</name>
</gene>
<evidence type="ECO:0000256" key="1">
    <source>
        <dbReference type="ARBA" id="ARBA00001933"/>
    </source>
</evidence>
<dbReference type="GO" id="GO:0019752">
    <property type="term" value="P:carboxylic acid metabolic process"/>
    <property type="evidence" value="ECO:0007669"/>
    <property type="project" value="InterPro"/>
</dbReference>
<dbReference type="SUPFAM" id="SSF53383">
    <property type="entry name" value="PLP-dependent transferases"/>
    <property type="match status" value="1"/>
</dbReference>
<dbReference type="InterPro" id="IPR021115">
    <property type="entry name" value="Pyridoxal-P_BS"/>
</dbReference>
<dbReference type="PANTHER" id="PTHR11999">
    <property type="entry name" value="GROUP II PYRIDOXAL-5-PHOSPHATE DECARBOXYLASE"/>
    <property type="match status" value="1"/>
</dbReference>
<evidence type="ECO:0000256" key="4">
    <source>
        <dbReference type="ARBA" id="ARBA00023239"/>
    </source>
</evidence>
<keyword evidence="4 6" id="KW-0456">Lyase</keyword>
<evidence type="ECO:0000256" key="2">
    <source>
        <dbReference type="ARBA" id="ARBA00009533"/>
    </source>
</evidence>
<dbReference type="Gene3D" id="3.90.1150.10">
    <property type="entry name" value="Aspartate Aminotransferase, domain 1"/>
    <property type="match status" value="1"/>
</dbReference>
<name>A0AAV9GWJ3_9PEZI</name>
<evidence type="ECO:0000313" key="7">
    <source>
        <dbReference type="EMBL" id="KAK4452382.1"/>
    </source>
</evidence>
<dbReference type="PANTHER" id="PTHR11999:SF165">
    <property type="entry name" value="DECARBOXYLASE, PUTATIVE (AFU_ORTHOLOGUE AFUA_2G04980)-RELATED"/>
    <property type="match status" value="1"/>
</dbReference>
<dbReference type="GO" id="GO:0030170">
    <property type="term" value="F:pyridoxal phosphate binding"/>
    <property type="evidence" value="ECO:0007669"/>
    <property type="project" value="InterPro"/>
</dbReference>
<dbReference type="InterPro" id="IPR002129">
    <property type="entry name" value="PyrdxlP-dep_de-COase"/>
</dbReference>
<reference evidence="7" key="1">
    <citation type="journal article" date="2023" name="Mol. Phylogenet. Evol.">
        <title>Genome-scale phylogeny and comparative genomics of the fungal order Sordariales.</title>
        <authorList>
            <person name="Hensen N."/>
            <person name="Bonometti L."/>
            <person name="Westerberg I."/>
            <person name="Brannstrom I.O."/>
            <person name="Guillou S."/>
            <person name="Cros-Aarteil S."/>
            <person name="Calhoun S."/>
            <person name="Haridas S."/>
            <person name="Kuo A."/>
            <person name="Mondo S."/>
            <person name="Pangilinan J."/>
            <person name="Riley R."/>
            <person name="LaButti K."/>
            <person name="Andreopoulos B."/>
            <person name="Lipzen A."/>
            <person name="Chen C."/>
            <person name="Yan M."/>
            <person name="Daum C."/>
            <person name="Ng V."/>
            <person name="Clum A."/>
            <person name="Steindorff A."/>
            <person name="Ohm R.A."/>
            <person name="Martin F."/>
            <person name="Silar P."/>
            <person name="Natvig D.O."/>
            <person name="Lalanne C."/>
            <person name="Gautier V."/>
            <person name="Ament-Velasquez S.L."/>
            <person name="Kruys A."/>
            <person name="Hutchinson M.I."/>
            <person name="Powell A.J."/>
            <person name="Barry K."/>
            <person name="Miller A.N."/>
            <person name="Grigoriev I.V."/>
            <person name="Debuchy R."/>
            <person name="Gladieux P."/>
            <person name="Hiltunen Thoren M."/>
            <person name="Johannesson H."/>
        </authorList>
    </citation>
    <scope>NUCLEOTIDE SEQUENCE</scope>
    <source>
        <strain evidence="7">PSN243</strain>
    </source>
</reference>
<proteinExistence type="inferred from homology"/>
<dbReference type="InterPro" id="IPR015424">
    <property type="entry name" value="PyrdxlP-dep_Trfase"/>
</dbReference>
<dbReference type="Proteomes" id="UP001321760">
    <property type="component" value="Unassembled WGS sequence"/>
</dbReference>
<dbReference type="GO" id="GO:0005737">
    <property type="term" value="C:cytoplasm"/>
    <property type="evidence" value="ECO:0007669"/>
    <property type="project" value="TreeGrafter"/>
</dbReference>
<evidence type="ECO:0000256" key="3">
    <source>
        <dbReference type="ARBA" id="ARBA00022898"/>
    </source>
</evidence>
<comment type="cofactor">
    <cofactor evidence="1 5 6">
        <name>pyridoxal 5'-phosphate</name>
        <dbReference type="ChEBI" id="CHEBI:597326"/>
    </cofactor>
</comment>
<evidence type="ECO:0000313" key="8">
    <source>
        <dbReference type="Proteomes" id="UP001321760"/>
    </source>
</evidence>